<dbReference type="AlphaFoldDB" id="A0A0S4QSY3"/>
<evidence type="ECO:0000259" key="1">
    <source>
        <dbReference type="Pfam" id="PF00561"/>
    </source>
</evidence>
<evidence type="ECO:0000313" key="2">
    <source>
        <dbReference type="EMBL" id="CUU58705.1"/>
    </source>
</evidence>
<evidence type="ECO:0000313" key="3">
    <source>
        <dbReference type="Proteomes" id="UP000198802"/>
    </source>
</evidence>
<dbReference type="Pfam" id="PF00561">
    <property type="entry name" value="Abhydrolase_1"/>
    <property type="match status" value="1"/>
</dbReference>
<name>A0A0S4QSY3_9ACTN</name>
<dbReference type="InterPro" id="IPR050471">
    <property type="entry name" value="AB_hydrolase"/>
</dbReference>
<gene>
    <name evidence="2" type="ORF">Ga0074812_12181</name>
</gene>
<dbReference type="Proteomes" id="UP000198802">
    <property type="component" value="Unassembled WGS sequence"/>
</dbReference>
<dbReference type="RefSeq" id="WP_091282215.1">
    <property type="nucleotide sequence ID" value="NZ_FAOZ01000021.1"/>
</dbReference>
<dbReference type="PANTHER" id="PTHR43433">
    <property type="entry name" value="HYDROLASE, ALPHA/BETA FOLD FAMILY PROTEIN"/>
    <property type="match status" value="1"/>
</dbReference>
<feature type="domain" description="AB hydrolase-1" evidence="1">
    <location>
        <begin position="23"/>
        <end position="268"/>
    </location>
</feature>
<sequence length="296" mass="31838">MRIVPANGIELAVETHGDPDGFPLLLVGGLGQHLVGWHPDLVASMVRRGYHVITFDNRDVGHSTHLDWHGPPDLLGIVSGQAALAPYGLEDMAADTIGLLDALGVESAHVFGVSLGGMVAQLLALNSPDRVRSLTSVMSHPGDHSVKPSDEAVELLLRPSPTSLDEFIARAEESARVIGSPEFAVDVPWLHSRSKQLWERRQNPAGVARQLAAILVATDRSAALRGLRVPTLVVHGTHDPLIPVRGGRLTAATVPSAELLEIDGMAHDLPREIWERLLDRVDDVTHHGESLRAAVQ</sequence>
<organism evidence="2 3">
    <name type="scientific">Parafrankia irregularis</name>
    <dbReference type="NCBI Taxonomy" id="795642"/>
    <lineage>
        <taxon>Bacteria</taxon>
        <taxon>Bacillati</taxon>
        <taxon>Actinomycetota</taxon>
        <taxon>Actinomycetes</taxon>
        <taxon>Frankiales</taxon>
        <taxon>Frankiaceae</taxon>
        <taxon>Parafrankia</taxon>
    </lineage>
</organism>
<dbReference type="EMBL" id="FAOZ01000021">
    <property type="protein sequence ID" value="CUU58705.1"/>
    <property type="molecule type" value="Genomic_DNA"/>
</dbReference>
<proteinExistence type="predicted"/>
<reference evidence="3" key="1">
    <citation type="submission" date="2015-11" db="EMBL/GenBank/DDBJ databases">
        <authorList>
            <person name="Varghese N."/>
        </authorList>
    </citation>
    <scope>NUCLEOTIDE SEQUENCE [LARGE SCALE GENOMIC DNA]</scope>
    <source>
        <strain evidence="3">DSM 45899</strain>
    </source>
</reference>
<dbReference type="GO" id="GO:0046503">
    <property type="term" value="P:glycerolipid catabolic process"/>
    <property type="evidence" value="ECO:0007669"/>
    <property type="project" value="TreeGrafter"/>
</dbReference>
<keyword evidence="3" id="KW-1185">Reference proteome</keyword>
<dbReference type="Gene3D" id="3.40.50.1820">
    <property type="entry name" value="alpha/beta hydrolase"/>
    <property type="match status" value="1"/>
</dbReference>
<protein>
    <submittedName>
        <fullName evidence="2">Pimeloyl-ACP methyl ester carboxylesterase</fullName>
    </submittedName>
</protein>
<dbReference type="PANTHER" id="PTHR43433:SF5">
    <property type="entry name" value="AB HYDROLASE-1 DOMAIN-CONTAINING PROTEIN"/>
    <property type="match status" value="1"/>
</dbReference>
<dbReference type="InterPro" id="IPR029058">
    <property type="entry name" value="AB_hydrolase_fold"/>
</dbReference>
<accession>A0A0S4QSY3</accession>
<dbReference type="GO" id="GO:0004806">
    <property type="term" value="F:triacylglycerol lipase activity"/>
    <property type="evidence" value="ECO:0007669"/>
    <property type="project" value="TreeGrafter"/>
</dbReference>
<dbReference type="SUPFAM" id="SSF53474">
    <property type="entry name" value="alpha/beta-Hydrolases"/>
    <property type="match status" value="1"/>
</dbReference>
<dbReference type="InterPro" id="IPR000073">
    <property type="entry name" value="AB_hydrolase_1"/>
</dbReference>